<dbReference type="PROSITE" id="PS51193">
    <property type="entry name" value="HELICASE_ATP_BIND_2"/>
    <property type="match status" value="1"/>
</dbReference>
<feature type="region of interest" description="Disordered" evidence="5">
    <location>
        <begin position="1"/>
        <end position="22"/>
    </location>
</feature>
<evidence type="ECO:0000256" key="3">
    <source>
        <dbReference type="ARBA" id="ARBA00022840"/>
    </source>
</evidence>
<evidence type="ECO:0000256" key="5">
    <source>
        <dbReference type="SAM" id="MobiDB-lite"/>
    </source>
</evidence>
<keyword evidence="1" id="KW-0547">Nucleotide-binding</keyword>
<dbReference type="AlphaFoldDB" id="A0A8S3PT40"/>
<evidence type="ECO:0000313" key="7">
    <source>
        <dbReference type="EMBL" id="CAG2185901.1"/>
    </source>
</evidence>
<dbReference type="InterPro" id="IPR014013">
    <property type="entry name" value="Helic_SF1/SF2_ATP-bd_DinG/Rad3"/>
</dbReference>
<dbReference type="Gene3D" id="3.40.50.300">
    <property type="entry name" value="P-loop containing nucleotide triphosphate hydrolases"/>
    <property type="match status" value="1"/>
</dbReference>
<feature type="domain" description="Helicase ATP-binding" evidence="6">
    <location>
        <begin position="53"/>
        <end position="300"/>
    </location>
</feature>
<reference evidence="7" key="1">
    <citation type="submission" date="2021-03" db="EMBL/GenBank/DDBJ databases">
        <authorList>
            <person name="Bekaert M."/>
        </authorList>
    </citation>
    <scope>NUCLEOTIDE SEQUENCE</scope>
</reference>
<evidence type="ECO:0000256" key="4">
    <source>
        <dbReference type="SAM" id="Coils"/>
    </source>
</evidence>
<organism evidence="7 8">
    <name type="scientific">Mytilus edulis</name>
    <name type="common">Blue mussel</name>
    <dbReference type="NCBI Taxonomy" id="6550"/>
    <lineage>
        <taxon>Eukaryota</taxon>
        <taxon>Metazoa</taxon>
        <taxon>Spiralia</taxon>
        <taxon>Lophotrochozoa</taxon>
        <taxon>Mollusca</taxon>
        <taxon>Bivalvia</taxon>
        <taxon>Autobranchia</taxon>
        <taxon>Pteriomorphia</taxon>
        <taxon>Mytilida</taxon>
        <taxon>Mytiloidea</taxon>
        <taxon>Mytilidae</taxon>
        <taxon>Mytilinae</taxon>
        <taxon>Mytilus</taxon>
    </lineage>
</organism>
<dbReference type="OrthoDB" id="267079at2759"/>
<dbReference type="PANTHER" id="PTHR11472:SF41">
    <property type="entry name" value="ATP-DEPENDENT DNA HELICASE DDX11-RELATED"/>
    <property type="match status" value="1"/>
</dbReference>
<sequence>MHIDQDELKISNSTERQRESSYKKVQTNLSTIAACRSTKSQTAVSTSEGKVNVPSKFPFPFEPYDIQEDFMSRLYECIELGKIGIFESPTGTGKSLSIICGALKWLRDFQEKQKAELKRLEELEMKITAKKTDGDEFDWISEFKHKKEKEEDLKKVIEEQEVLRKHELKVKDLKSDLKAKVIKRKRTVLEDEFDSLIKTASKDIQIAYQKEVDETENQSDKLTEGCNDEELIVDYDSDRENDLEDNSVDEPEEHVTKIYFCSRTHSQLSQFVREVIKVHMGMTLELFPLGQDKIYVSTQL</sequence>
<dbReference type="InterPro" id="IPR045028">
    <property type="entry name" value="DinG/Rad3-like"/>
</dbReference>
<feature type="coiled-coil region" evidence="4">
    <location>
        <begin position="106"/>
        <end position="176"/>
    </location>
</feature>
<dbReference type="SUPFAM" id="SSF52540">
    <property type="entry name" value="P-loop containing nucleoside triphosphate hydrolases"/>
    <property type="match status" value="1"/>
</dbReference>
<dbReference type="GO" id="GO:0005634">
    <property type="term" value="C:nucleus"/>
    <property type="evidence" value="ECO:0007669"/>
    <property type="project" value="TreeGrafter"/>
</dbReference>
<proteinExistence type="predicted"/>
<evidence type="ECO:0000256" key="2">
    <source>
        <dbReference type="ARBA" id="ARBA00022801"/>
    </source>
</evidence>
<evidence type="ECO:0000256" key="1">
    <source>
        <dbReference type="ARBA" id="ARBA00022741"/>
    </source>
</evidence>
<dbReference type="EMBL" id="CAJPWZ010000105">
    <property type="protein sequence ID" value="CAG2185901.1"/>
    <property type="molecule type" value="Genomic_DNA"/>
</dbReference>
<dbReference type="InterPro" id="IPR027417">
    <property type="entry name" value="P-loop_NTPase"/>
</dbReference>
<dbReference type="EC" id="3.6.4.13" evidence="7"/>
<gene>
    <name evidence="7" type="ORF">MEDL_1479</name>
</gene>
<evidence type="ECO:0000313" key="8">
    <source>
        <dbReference type="Proteomes" id="UP000683360"/>
    </source>
</evidence>
<dbReference type="GO" id="GO:0003724">
    <property type="term" value="F:RNA helicase activity"/>
    <property type="evidence" value="ECO:0007669"/>
    <property type="project" value="UniProtKB-EC"/>
</dbReference>
<dbReference type="GO" id="GO:0034085">
    <property type="term" value="P:establishment of sister chromatid cohesion"/>
    <property type="evidence" value="ECO:0007669"/>
    <property type="project" value="TreeGrafter"/>
</dbReference>
<keyword evidence="2 7" id="KW-0378">Hydrolase</keyword>
<keyword evidence="8" id="KW-1185">Reference proteome</keyword>
<name>A0A8S3PT40_MYTED</name>
<protein>
    <submittedName>
        <fullName evidence="7">DDX11</fullName>
        <ecNumber evidence="7">3.6.4.13</ecNumber>
    </submittedName>
</protein>
<dbReference type="GO" id="GO:0005524">
    <property type="term" value="F:ATP binding"/>
    <property type="evidence" value="ECO:0007669"/>
    <property type="project" value="UniProtKB-KW"/>
</dbReference>
<keyword evidence="3" id="KW-0067">ATP-binding</keyword>
<keyword evidence="4" id="KW-0175">Coiled coil</keyword>
<dbReference type="PANTHER" id="PTHR11472">
    <property type="entry name" value="DNA REPAIR DEAD HELICASE RAD3/XP-D SUBFAMILY MEMBER"/>
    <property type="match status" value="1"/>
</dbReference>
<accession>A0A8S3PT40</accession>
<evidence type="ECO:0000259" key="6">
    <source>
        <dbReference type="PROSITE" id="PS51193"/>
    </source>
</evidence>
<dbReference type="Proteomes" id="UP000683360">
    <property type="component" value="Unassembled WGS sequence"/>
</dbReference>
<dbReference type="SMART" id="SM00488">
    <property type="entry name" value="DEXDc2"/>
    <property type="match status" value="1"/>
</dbReference>
<comment type="caution">
    <text evidence="7">The sequence shown here is derived from an EMBL/GenBank/DDBJ whole genome shotgun (WGS) entry which is preliminary data.</text>
</comment>
<dbReference type="GO" id="GO:0003678">
    <property type="term" value="F:DNA helicase activity"/>
    <property type="evidence" value="ECO:0007669"/>
    <property type="project" value="InterPro"/>
</dbReference>
<dbReference type="GO" id="GO:0016818">
    <property type="term" value="F:hydrolase activity, acting on acid anhydrides, in phosphorus-containing anhydrides"/>
    <property type="evidence" value="ECO:0007669"/>
    <property type="project" value="InterPro"/>
</dbReference>
<dbReference type="InterPro" id="IPR006554">
    <property type="entry name" value="Helicase-like_DEXD_c2"/>
</dbReference>